<evidence type="ECO:0000313" key="1">
    <source>
        <dbReference type="EMBL" id="KAG0495848.1"/>
    </source>
</evidence>
<dbReference type="EMBL" id="JADCNL010000001">
    <property type="protein sequence ID" value="KAG0495848.1"/>
    <property type="molecule type" value="Genomic_DNA"/>
</dbReference>
<reference evidence="1 2" key="1">
    <citation type="journal article" date="2020" name="Nat. Food">
        <title>A phased Vanilla planifolia genome enables genetic improvement of flavour and production.</title>
        <authorList>
            <person name="Hasing T."/>
            <person name="Tang H."/>
            <person name="Brym M."/>
            <person name="Khazi F."/>
            <person name="Huang T."/>
            <person name="Chambers A.H."/>
        </authorList>
    </citation>
    <scope>NUCLEOTIDE SEQUENCE [LARGE SCALE GENOMIC DNA]</scope>
    <source>
        <tissue evidence="1">Leaf</tissue>
    </source>
</reference>
<gene>
    <name evidence="1" type="ORF">HPP92_000539</name>
</gene>
<dbReference type="Proteomes" id="UP000636800">
    <property type="component" value="Chromosome 1"/>
</dbReference>
<proteinExistence type="predicted"/>
<dbReference type="OrthoDB" id="1868072at2759"/>
<name>A0A835VG22_VANPL</name>
<evidence type="ECO:0000313" key="2">
    <source>
        <dbReference type="Proteomes" id="UP000636800"/>
    </source>
</evidence>
<dbReference type="AlphaFoldDB" id="A0A835VG22"/>
<accession>A0A835VG22</accession>
<organism evidence="1 2">
    <name type="scientific">Vanilla planifolia</name>
    <name type="common">Vanilla</name>
    <dbReference type="NCBI Taxonomy" id="51239"/>
    <lineage>
        <taxon>Eukaryota</taxon>
        <taxon>Viridiplantae</taxon>
        <taxon>Streptophyta</taxon>
        <taxon>Embryophyta</taxon>
        <taxon>Tracheophyta</taxon>
        <taxon>Spermatophyta</taxon>
        <taxon>Magnoliopsida</taxon>
        <taxon>Liliopsida</taxon>
        <taxon>Asparagales</taxon>
        <taxon>Orchidaceae</taxon>
        <taxon>Vanilloideae</taxon>
        <taxon>Vanilleae</taxon>
        <taxon>Vanilla</taxon>
    </lineage>
</organism>
<sequence length="121" mass="13558">MSSSGIKETDGNVISREAVSKRGGKGCGRVIGFRNSVIEHGRGESMAISQITIQNSFSSVDTKRWTFSRSHLPKGWILPFMPSYSSRKEEFEDTIPKLDDLTEELLAISKRVRFQAELSSF</sequence>
<keyword evidence="2" id="KW-1185">Reference proteome</keyword>
<protein>
    <submittedName>
        <fullName evidence="1">Uncharacterized protein</fullName>
    </submittedName>
</protein>
<comment type="caution">
    <text evidence="1">The sequence shown here is derived from an EMBL/GenBank/DDBJ whole genome shotgun (WGS) entry which is preliminary data.</text>
</comment>